<protein>
    <submittedName>
        <fullName evidence="1">Uncharacterized protein</fullName>
    </submittedName>
</protein>
<organism evidence="1 2">
    <name type="scientific">Coleofasciculus chthonoplastes PCC 7420</name>
    <dbReference type="NCBI Taxonomy" id="118168"/>
    <lineage>
        <taxon>Bacteria</taxon>
        <taxon>Bacillati</taxon>
        <taxon>Cyanobacteriota</taxon>
        <taxon>Cyanophyceae</taxon>
        <taxon>Coleofasciculales</taxon>
        <taxon>Coleofasciculaceae</taxon>
        <taxon>Coleofasciculus</taxon>
    </lineage>
</organism>
<keyword evidence="2" id="KW-1185">Reference proteome</keyword>
<evidence type="ECO:0000313" key="1">
    <source>
        <dbReference type="EMBL" id="EDX74664.1"/>
    </source>
</evidence>
<dbReference type="AlphaFoldDB" id="B4VTT5"/>
<gene>
    <name evidence="1" type="ORF">MC7420_6142</name>
</gene>
<evidence type="ECO:0000313" key="2">
    <source>
        <dbReference type="Proteomes" id="UP000003835"/>
    </source>
</evidence>
<name>B4VTT5_9CYAN</name>
<sequence>MCIGVNLSSTPLPRRGEGSKRIWFLFSPGWEKGLGDEGGIFEQ</sequence>
<accession>B4VTT5</accession>
<dbReference type="HOGENOM" id="CLU_3232142_0_0_3"/>
<dbReference type="Proteomes" id="UP000003835">
    <property type="component" value="Unassembled WGS sequence"/>
</dbReference>
<proteinExistence type="predicted"/>
<reference evidence="1 2" key="1">
    <citation type="submission" date="2008-07" db="EMBL/GenBank/DDBJ databases">
        <authorList>
            <person name="Tandeau de Marsac N."/>
            <person name="Ferriera S."/>
            <person name="Johnson J."/>
            <person name="Kravitz S."/>
            <person name="Beeson K."/>
            <person name="Sutton G."/>
            <person name="Rogers Y.-H."/>
            <person name="Friedman R."/>
            <person name="Frazier M."/>
            <person name="Venter J.C."/>
        </authorList>
    </citation>
    <scope>NUCLEOTIDE SEQUENCE [LARGE SCALE GENOMIC DNA]</scope>
    <source>
        <strain evidence="1 2">PCC 7420</strain>
    </source>
</reference>
<dbReference type="EMBL" id="DS989852">
    <property type="protein sequence ID" value="EDX74664.1"/>
    <property type="molecule type" value="Genomic_DNA"/>
</dbReference>